<evidence type="ECO:0000313" key="1">
    <source>
        <dbReference type="EMBL" id="QDV75573.1"/>
    </source>
</evidence>
<proteinExistence type="predicted"/>
<dbReference type="EMBL" id="CP036349">
    <property type="protein sequence ID" value="QDV75573.1"/>
    <property type="molecule type" value="Genomic_DNA"/>
</dbReference>
<name>A0A518KCP1_9BACT</name>
<reference evidence="1 2" key="1">
    <citation type="submission" date="2019-02" db="EMBL/GenBank/DDBJ databases">
        <title>Deep-cultivation of Planctomycetes and their phenomic and genomic characterization uncovers novel biology.</title>
        <authorList>
            <person name="Wiegand S."/>
            <person name="Jogler M."/>
            <person name="Boedeker C."/>
            <person name="Pinto D."/>
            <person name="Vollmers J."/>
            <person name="Rivas-Marin E."/>
            <person name="Kohn T."/>
            <person name="Peeters S.H."/>
            <person name="Heuer A."/>
            <person name="Rast P."/>
            <person name="Oberbeckmann S."/>
            <person name="Bunk B."/>
            <person name="Jeske O."/>
            <person name="Meyerdierks A."/>
            <person name="Storesund J.E."/>
            <person name="Kallscheuer N."/>
            <person name="Luecker S."/>
            <person name="Lage O.M."/>
            <person name="Pohl T."/>
            <person name="Merkel B.J."/>
            <person name="Hornburger P."/>
            <person name="Mueller R.-W."/>
            <person name="Bruemmer F."/>
            <person name="Labrenz M."/>
            <person name="Spormann A.M."/>
            <person name="Op den Camp H."/>
            <person name="Overmann J."/>
            <person name="Amann R."/>
            <person name="Jetten M.S.M."/>
            <person name="Mascher T."/>
            <person name="Medema M.H."/>
            <person name="Devos D.P."/>
            <person name="Kaster A.-K."/>
            <person name="Ovreas L."/>
            <person name="Rohde M."/>
            <person name="Galperin M.Y."/>
            <person name="Jogler C."/>
        </authorList>
    </citation>
    <scope>NUCLEOTIDE SEQUENCE [LARGE SCALE GENOMIC DNA]</scope>
    <source>
        <strain evidence="1 2">Spa11</strain>
    </source>
</reference>
<accession>A0A518KCP1</accession>
<evidence type="ECO:0000313" key="2">
    <source>
        <dbReference type="Proteomes" id="UP000316426"/>
    </source>
</evidence>
<organism evidence="1 2">
    <name type="scientific">Botrimarina mediterranea</name>
    <dbReference type="NCBI Taxonomy" id="2528022"/>
    <lineage>
        <taxon>Bacteria</taxon>
        <taxon>Pseudomonadati</taxon>
        <taxon>Planctomycetota</taxon>
        <taxon>Planctomycetia</taxon>
        <taxon>Pirellulales</taxon>
        <taxon>Lacipirellulaceae</taxon>
        <taxon>Botrimarina</taxon>
    </lineage>
</organism>
<dbReference type="AlphaFoldDB" id="A0A518KCP1"/>
<gene>
    <name evidence="1" type="ORF">Spa11_37920</name>
</gene>
<sequence>MIVPSLREENVKKIRADLDFMVCDSSVLWDTGGTSHFMRR</sequence>
<dbReference type="Proteomes" id="UP000316426">
    <property type="component" value="Chromosome"/>
</dbReference>
<protein>
    <submittedName>
        <fullName evidence="1">Uncharacterized protein</fullName>
    </submittedName>
</protein>
<keyword evidence="2" id="KW-1185">Reference proteome</keyword>
<dbReference type="KEGG" id="bmei:Spa11_37920"/>